<organism evidence="1 2">
    <name type="scientific">Trifolium medium</name>
    <dbReference type="NCBI Taxonomy" id="97028"/>
    <lineage>
        <taxon>Eukaryota</taxon>
        <taxon>Viridiplantae</taxon>
        <taxon>Streptophyta</taxon>
        <taxon>Embryophyta</taxon>
        <taxon>Tracheophyta</taxon>
        <taxon>Spermatophyta</taxon>
        <taxon>Magnoliopsida</taxon>
        <taxon>eudicotyledons</taxon>
        <taxon>Gunneridae</taxon>
        <taxon>Pentapetalae</taxon>
        <taxon>rosids</taxon>
        <taxon>fabids</taxon>
        <taxon>Fabales</taxon>
        <taxon>Fabaceae</taxon>
        <taxon>Papilionoideae</taxon>
        <taxon>50 kb inversion clade</taxon>
        <taxon>NPAAA clade</taxon>
        <taxon>Hologalegina</taxon>
        <taxon>IRL clade</taxon>
        <taxon>Trifolieae</taxon>
        <taxon>Trifolium</taxon>
    </lineage>
</organism>
<accession>A0A392SZE5</accession>
<name>A0A392SZE5_9FABA</name>
<protein>
    <submittedName>
        <fullName evidence="1">Uncharacterized protein</fullName>
    </submittedName>
</protein>
<keyword evidence="2" id="KW-1185">Reference proteome</keyword>
<dbReference type="EMBL" id="LXQA010460223">
    <property type="protein sequence ID" value="MCI53240.1"/>
    <property type="molecule type" value="Genomic_DNA"/>
</dbReference>
<feature type="non-terminal residue" evidence="1">
    <location>
        <position position="54"/>
    </location>
</feature>
<proteinExistence type="predicted"/>
<evidence type="ECO:0000313" key="2">
    <source>
        <dbReference type="Proteomes" id="UP000265520"/>
    </source>
</evidence>
<evidence type="ECO:0000313" key="1">
    <source>
        <dbReference type="EMBL" id="MCI53240.1"/>
    </source>
</evidence>
<sequence length="54" mass="5797">MRGGTRVASLGLTIDIAMEVTHMPSPTQVVAIFQAHSTQPSNATLHYVLYIASL</sequence>
<comment type="caution">
    <text evidence="1">The sequence shown here is derived from an EMBL/GenBank/DDBJ whole genome shotgun (WGS) entry which is preliminary data.</text>
</comment>
<dbReference type="Proteomes" id="UP000265520">
    <property type="component" value="Unassembled WGS sequence"/>
</dbReference>
<dbReference type="AlphaFoldDB" id="A0A392SZE5"/>
<reference evidence="1 2" key="1">
    <citation type="journal article" date="2018" name="Front. Plant Sci.">
        <title>Red Clover (Trifolium pratense) and Zigzag Clover (T. medium) - A Picture of Genomic Similarities and Differences.</title>
        <authorList>
            <person name="Dluhosova J."/>
            <person name="Istvanek J."/>
            <person name="Nedelnik J."/>
            <person name="Repkova J."/>
        </authorList>
    </citation>
    <scope>NUCLEOTIDE SEQUENCE [LARGE SCALE GENOMIC DNA]</scope>
    <source>
        <strain evidence="2">cv. 10/8</strain>
        <tissue evidence="1">Leaf</tissue>
    </source>
</reference>